<evidence type="ECO:0000256" key="1">
    <source>
        <dbReference type="SAM" id="Phobius"/>
    </source>
</evidence>
<sequence>MDVVRKILAWCQRPITRKDRLFAAVVGAIGGIWIGVIICVVLAIEPIELHVLGLWALSGSSICALLGAFFPRLASVLLFPLTLLGFSL</sequence>
<keyword evidence="1" id="KW-0472">Membrane</keyword>
<accession>A0A1M7AJ49</accession>
<dbReference type="OrthoDB" id="9153845at2"/>
<feature type="transmembrane region" description="Helical" evidence="1">
    <location>
        <begin position="21"/>
        <end position="44"/>
    </location>
</feature>
<keyword evidence="3" id="KW-1185">Reference proteome</keyword>
<proteinExistence type="predicted"/>
<evidence type="ECO:0000313" key="2">
    <source>
        <dbReference type="EMBL" id="SHL42748.1"/>
    </source>
</evidence>
<dbReference type="EMBL" id="FRBQ01000001">
    <property type="protein sequence ID" value="SHL42748.1"/>
    <property type="molecule type" value="Genomic_DNA"/>
</dbReference>
<gene>
    <name evidence="2" type="ORF">SAMN05216288_1910</name>
</gene>
<dbReference type="Proteomes" id="UP000184305">
    <property type="component" value="Unassembled WGS sequence"/>
</dbReference>
<reference evidence="3" key="1">
    <citation type="submission" date="2016-11" db="EMBL/GenBank/DDBJ databases">
        <authorList>
            <person name="Varghese N."/>
            <person name="Submissions S."/>
        </authorList>
    </citation>
    <scope>NUCLEOTIDE SEQUENCE [LARGE SCALE GENOMIC DNA]</scope>
    <source>
        <strain evidence="3">CECT 8089</strain>
    </source>
</reference>
<dbReference type="RefSeq" id="WP_073263533.1">
    <property type="nucleotide sequence ID" value="NZ_FRBQ01000001.1"/>
</dbReference>
<dbReference type="STRING" id="1220495.SAMN05216288_1910"/>
<dbReference type="AlphaFoldDB" id="A0A1M7AJ49"/>
<evidence type="ECO:0000313" key="3">
    <source>
        <dbReference type="Proteomes" id="UP000184305"/>
    </source>
</evidence>
<protein>
    <submittedName>
        <fullName evidence="2">Uncharacterized protein</fullName>
    </submittedName>
</protein>
<keyword evidence="1" id="KW-0812">Transmembrane</keyword>
<organism evidence="2 3">
    <name type="scientific">Phytopseudomonas punonensis</name>
    <dbReference type="NCBI Taxonomy" id="1220495"/>
    <lineage>
        <taxon>Bacteria</taxon>
        <taxon>Pseudomonadati</taxon>
        <taxon>Pseudomonadota</taxon>
        <taxon>Gammaproteobacteria</taxon>
        <taxon>Pseudomonadales</taxon>
        <taxon>Pseudomonadaceae</taxon>
        <taxon>Phytopseudomonas</taxon>
    </lineage>
</organism>
<keyword evidence="1" id="KW-1133">Transmembrane helix</keyword>
<name>A0A1M7AJ49_9GAMM</name>
<feature type="transmembrane region" description="Helical" evidence="1">
    <location>
        <begin position="64"/>
        <end position="86"/>
    </location>
</feature>